<dbReference type="InterPro" id="IPR049945">
    <property type="entry name" value="AAA_22"/>
</dbReference>
<gene>
    <name evidence="2" type="ORF">L0664_17630</name>
</gene>
<keyword evidence="2" id="KW-0067">ATP-binding</keyword>
<keyword evidence="3" id="KW-1185">Reference proteome</keyword>
<dbReference type="GO" id="GO:0005524">
    <property type="term" value="F:ATP binding"/>
    <property type="evidence" value="ECO:0007669"/>
    <property type="project" value="UniProtKB-KW"/>
</dbReference>
<dbReference type="Proteomes" id="UP001200557">
    <property type="component" value="Unassembled WGS sequence"/>
</dbReference>
<name>A0ABS9D115_9RHOB</name>
<dbReference type="Gene3D" id="3.40.50.300">
    <property type="entry name" value="P-loop containing nucleotide triphosphate hydrolases"/>
    <property type="match status" value="1"/>
</dbReference>
<dbReference type="RefSeq" id="WP_235227223.1">
    <property type="nucleotide sequence ID" value="NZ_JAKGAQ010000006.1"/>
</dbReference>
<dbReference type="PANTHER" id="PTHR35894:SF7">
    <property type="entry name" value="GENERAL SECRETION PATHWAY PROTEIN A-RELATED"/>
    <property type="match status" value="1"/>
</dbReference>
<organism evidence="2 3">
    <name type="scientific">Octadecabacter dasysiphoniae</name>
    <dbReference type="NCBI Taxonomy" id="2909341"/>
    <lineage>
        <taxon>Bacteria</taxon>
        <taxon>Pseudomonadati</taxon>
        <taxon>Pseudomonadota</taxon>
        <taxon>Alphaproteobacteria</taxon>
        <taxon>Rhodobacterales</taxon>
        <taxon>Roseobacteraceae</taxon>
        <taxon>Octadecabacter</taxon>
    </lineage>
</organism>
<protein>
    <submittedName>
        <fullName evidence="2">ATP-binding protein</fullName>
    </submittedName>
</protein>
<proteinExistence type="predicted"/>
<dbReference type="InterPro" id="IPR027417">
    <property type="entry name" value="P-loop_NTPase"/>
</dbReference>
<keyword evidence="2" id="KW-0547">Nucleotide-binding</keyword>
<dbReference type="PANTHER" id="PTHR35894">
    <property type="entry name" value="GENERAL SECRETION PATHWAY PROTEIN A-RELATED"/>
    <property type="match status" value="1"/>
</dbReference>
<evidence type="ECO:0000313" key="3">
    <source>
        <dbReference type="Proteomes" id="UP001200557"/>
    </source>
</evidence>
<dbReference type="InterPro" id="IPR052026">
    <property type="entry name" value="ExeA_AAA_ATPase_DNA-bind"/>
</dbReference>
<feature type="domain" description="ORC1/DEAH AAA+ ATPase" evidence="1">
    <location>
        <begin position="49"/>
        <end position="190"/>
    </location>
</feature>
<evidence type="ECO:0000313" key="2">
    <source>
        <dbReference type="EMBL" id="MCF2872891.1"/>
    </source>
</evidence>
<dbReference type="SUPFAM" id="SSF52540">
    <property type="entry name" value="P-loop containing nucleoside triphosphate hydrolases"/>
    <property type="match status" value="1"/>
</dbReference>
<dbReference type="EMBL" id="JAKGAQ010000006">
    <property type="protein sequence ID" value="MCF2872891.1"/>
    <property type="molecule type" value="Genomic_DNA"/>
</dbReference>
<accession>A0ABS9D115</accession>
<dbReference type="Pfam" id="PF13401">
    <property type="entry name" value="AAA_22"/>
    <property type="match status" value="1"/>
</dbReference>
<comment type="caution">
    <text evidence="2">The sequence shown here is derived from an EMBL/GenBank/DDBJ whole genome shotgun (WGS) entry which is preliminary data.</text>
</comment>
<sequence>MNDRKDIHRRLALLRDDFVRNEPYHSFFEQFDRQLQRRRAAQSLDLIEEARAIAVIGAAGSGKTRLVKRVLEQNQDLTDPKDGDELIDYVRIIVPASETMKNLAILLREKLGYESERKSDNASEIWRQVHVQLRNRRTFYIHLDEAQHLIASPNENVRAGVVDRLKTLLNNDTWPVGLILSGTPKLLEMLNSDPQLGRRVDLVKLPAISRVSHAKEVQAIISAYAAKAQISLSEDLDFDDLVPRLIHAGANEFGNTIAMLGFALEDALLEGAAELNLGHFSEAFRRTAGCVPALNIFVAADYLSIDARKVFWDHFSKFGGK</sequence>
<evidence type="ECO:0000259" key="1">
    <source>
        <dbReference type="Pfam" id="PF13401"/>
    </source>
</evidence>
<reference evidence="2 3" key="1">
    <citation type="submission" date="2022-01" db="EMBL/GenBank/DDBJ databases">
        <title>Octadecabacter sp. nov., isolated from a marine alga.</title>
        <authorList>
            <person name="Jin M.S."/>
            <person name="Kim H.M."/>
            <person name="Han D.M."/>
            <person name="Jung J.J."/>
            <person name="Jeon C.O."/>
        </authorList>
    </citation>
    <scope>NUCLEOTIDE SEQUENCE [LARGE SCALE GENOMIC DNA]</scope>
    <source>
        <strain evidence="2 3">G9-8</strain>
    </source>
</reference>